<evidence type="ECO:0000313" key="2">
    <source>
        <dbReference type="Proteomes" id="UP000184112"/>
    </source>
</evidence>
<gene>
    <name evidence="1" type="ORF">SAMN05444388_1303</name>
</gene>
<dbReference type="RefSeq" id="WP_073411987.1">
    <property type="nucleotide sequence ID" value="NZ_FQWH01000030.1"/>
</dbReference>
<protein>
    <recommendedName>
        <fullName evidence="3">CHAP domain-containing protein</fullName>
    </recommendedName>
</protein>
<name>A0A1M5WCA7_FLAJO</name>
<proteinExistence type="predicted"/>
<dbReference type="AlphaFoldDB" id="A0A1M5WCA7"/>
<dbReference type="Proteomes" id="UP000184112">
    <property type="component" value="Unassembled WGS sequence"/>
</dbReference>
<accession>A0A1M5WCA7</accession>
<reference evidence="1 2" key="1">
    <citation type="submission" date="2016-11" db="EMBL/GenBank/DDBJ databases">
        <authorList>
            <person name="Jaros S."/>
            <person name="Januszkiewicz K."/>
            <person name="Wedrychowicz H."/>
        </authorList>
    </citation>
    <scope>NUCLEOTIDE SEQUENCE [LARGE SCALE GENOMIC DNA]</scope>
    <source>
        <strain evidence="1 2">DSM 6792</strain>
    </source>
</reference>
<sequence>MELVLIRFLKYFITKFRFHTRARRSRQQGDIFVWGYVKDGSWAGHTGVVYDYDETDDIVTILEAVGSHGAVSENDQVKNGGYSGKGCTRTAKYGRLKVLYMGTQAGMDIFAQKKSIKLYNYEKVNINYYCFLQSTA</sequence>
<evidence type="ECO:0000313" key="1">
    <source>
        <dbReference type="EMBL" id="SHH85080.1"/>
    </source>
</evidence>
<evidence type="ECO:0008006" key="3">
    <source>
        <dbReference type="Google" id="ProtNLM"/>
    </source>
</evidence>
<organism evidence="1 2">
    <name type="scientific">Flavobacterium johnsoniae</name>
    <name type="common">Cytophaga johnsonae</name>
    <dbReference type="NCBI Taxonomy" id="986"/>
    <lineage>
        <taxon>Bacteria</taxon>
        <taxon>Pseudomonadati</taxon>
        <taxon>Bacteroidota</taxon>
        <taxon>Flavobacteriia</taxon>
        <taxon>Flavobacteriales</taxon>
        <taxon>Flavobacteriaceae</taxon>
        <taxon>Flavobacterium</taxon>
    </lineage>
</organism>
<dbReference type="EMBL" id="FQWH01000030">
    <property type="protein sequence ID" value="SHH85080.1"/>
    <property type="molecule type" value="Genomic_DNA"/>
</dbReference>